<dbReference type="RefSeq" id="WP_084273087.1">
    <property type="nucleotide sequence ID" value="NZ_FWYE01000004.1"/>
</dbReference>
<dbReference type="Pfam" id="PF01380">
    <property type="entry name" value="SIS"/>
    <property type="match status" value="1"/>
</dbReference>
<evidence type="ECO:0000256" key="1">
    <source>
        <dbReference type="ARBA" id="ARBA00022737"/>
    </source>
</evidence>
<dbReference type="PANTHER" id="PTHR10937:SF0">
    <property type="entry name" value="GLUTAMINE--FRUCTOSE-6-PHOSPHATE TRANSAMINASE (ISOMERIZING)"/>
    <property type="match status" value="1"/>
</dbReference>
<dbReference type="CDD" id="cd05008">
    <property type="entry name" value="SIS_GlmS_GlmD_1"/>
    <property type="match status" value="1"/>
</dbReference>
<name>A0A8G2FXP6_PICTO</name>
<keyword evidence="3" id="KW-0808">Transferase</keyword>
<evidence type="ECO:0000313" key="3">
    <source>
        <dbReference type="EMBL" id="SMD31400.1"/>
    </source>
</evidence>
<feature type="domain" description="SIS" evidence="2">
    <location>
        <begin position="29"/>
        <end position="172"/>
    </location>
</feature>
<accession>A0A8G2FXP6</accession>
<dbReference type="SUPFAM" id="SSF53697">
    <property type="entry name" value="SIS domain"/>
    <property type="match status" value="1"/>
</dbReference>
<dbReference type="GO" id="GO:0006002">
    <property type="term" value="P:fructose 6-phosphate metabolic process"/>
    <property type="evidence" value="ECO:0007669"/>
    <property type="project" value="TreeGrafter"/>
</dbReference>
<evidence type="ECO:0000313" key="4">
    <source>
        <dbReference type="Proteomes" id="UP000192315"/>
    </source>
</evidence>
<dbReference type="CDD" id="cd05009">
    <property type="entry name" value="SIS_GlmS_GlmD_2"/>
    <property type="match status" value="1"/>
</dbReference>
<dbReference type="EMBL" id="FWYE01000004">
    <property type="protein sequence ID" value="SMD31400.1"/>
    <property type="molecule type" value="Genomic_DNA"/>
</dbReference>
<sequence length="313" mass="34362">MYNLEDEIKSQYKTMPESYKRTVSKCIDVKNLMGSEKNIFIIGSGSSHNSSIFLSMLLDLAGIITKPLQASLFNEMIDKSNYRDGLIIAFSQSGESRDVINAAVSARKKDFKIISITNGINNSLSRISDINISYSAGAELAVTATKSFTGSMMAAFGIYSCIIDDIINIDGISGDIINIMEKAFKTNYDYDFKRAVFLGSGLFTVDALEGALKLRETAGIDSEGFPAMEYEHGYMETIDNDTLIVSIGIKPPEKIKKYTSRFIVIDPGLMTGLNDEIMRAITCIIPLQVLALKAALARGIDPDHPQKLSKVVK</sequence>
<dbReference type="GO" id="GO:0097367">
    <property type="term" value="F:carbohydrate derivative binding"/>
    <property type="evidence" value="ECO:0007669"/>
    <property type="project" value="InterPro"/>
</dbReference>
<dbReference type="Proteomes" id="UP000192315">
    <property type="component" value="Unassembled WGS sequence"/>
</dbReference>
<dbReference type="Gene3D" id="3.40.50.10490">
    <property type="entry name" value="Glucose-6-phosphate isomerase like protein, domain 1"/>
    <property type="match status" value="3"/>
</dbReference>
<dbReference type="InterPro" id="IPR035490">
    <property type="entry name" value="GlmS/FrlB_SIS"/>
</dbReference>
<comment type="caution">
    <text evidence="3">The sequence shown here is derived from an EMBL/GenBank/DDBJ whole genome shotgun (WGS) entry which is preliminary data.</text>
</comment>
<protein>
    <submittedName>
        <fullName evidence="3">Glucosamine--fructose-6-phosphate aminotransferase (Isomerizing)</fullName>
    </submittedName>
</protein>
<dbReference type="AlphaFoldDB" id="A0A8G2FXP6"/>
<organism evidence="3 4">
    <name type="scientific">Picrophilus torridus (strain ATCC 700027 / DSM 9790 / JCM 10055 / NBRC 100828 / KAW 2/3)</name>
    <dbReference type="NCBI Taxonomy" id="1122961"/>
    <lineage>
        <taxon>Archaea</taxon>
        <taxon>Methanobacteriati</taxon>
        <taxon>Thermoplasmatota</taxon>
        <taxon>Thermoplasmata</taxon>
        <taxon>Thermoplasmatales</taxon>
        <taxon>Picrophilaceae</taxon>
        <taxon>Picrophilus</taxon>
    </lineage>
</organism>
<gene>
    <name evidence="3" type="ORF">SAMN02745355_1333</name>
</gene>
<dbReference type="PROSITE" id="PS51464">
    <property type="entry name" value="SIS"/>
    <property type="match status" value="1"/>
</dbReference>
<keyword evidence="4" id="KW-1185">Reference proteome</keyword>
<dbReference type="PANTHER" id="PTHR10937">
    <property type="entry name" value="GLUCOSAMINE--FRUCTOSE-6-PHOSPHATE AMINOTRANSFERASE, ISOMERIZING"/>
    <property type="match status" value="1"/>
</dbReference>
<dbReference type="InterPro" id="IPR035466">
    <property type="entry name" value="GlmS/AgaS_SIS"/>
</dbReference>
<dbReference type="InterPro" id="IPR046348">
    <property type="entry name" value="SIS_dom_sf"/>
</dbReference>
<evidence type="ECO:0000259" key="2">
    <source>
        <dbReference type="PROSITE" id="PS51464"/>
    </source>
</evidence>
<dbReference type="GO" id="GO:0006047">
    <property type="term" value="P:UDP-N-acetylglucosamine metabolic process"/>
    <property type="evidence" value="ECO:0007669"/>
    <property type="project" value="TreeGrafter"/>
</dbReference>
<proteinExistence type="predicted"/>
<dbReference type="GO" id="GO:0006487">
    <property type="term" value="P:protein N-linked glycosylation"/>
    <property type="evidence" value="ECO:0007669"/>
    <property type="project" value="TreeGrafter"/>
</dbReference>
<keyword evidence="1" id="KW-0677">Repeat</keyword>
<dbReference type="InterPro" id="IPR001347">
    <property type="entry name" value="SIS_dom"/>
</dbReference>
<reference evidence="3 4" key="1">
    <citation type="submission" date="2017-04" db="EMBL/GenBank/DDBJ databases">
        <authorList>
            <person name="Varghese N."/>
            <person name="Submissions S."/>
        </authorList>
    </citation>
    <scope>NUCLEOTIDE SEQUENCE [LARGE SCALE GENOMIC DNA]</scope>
    <source>
        <strain evidence="3 4">DSM 9789</strain>
    </source>
</reference>
<dbReference type="GO" id="GO:0004360">
    <property type="term" value="F:glutamine-fructose-6-phosphate transaminase (isomerizing) activity"/>
    <property type="evidence" value="ECO:0007669"/>
    <property type="project" value="TreeGrafter"/>
</dbReference>
<keyword evidence="3" id="KW-0032">Aminotransferase</keyword>